<gene>
    <name evidence="2" type="ORF">ACFQ1U_06815</name>
</gene>
<feature type="transmembrane region" description="Helical" evidence="1">
    <location>
        <begin position="62"/>
        <end position="83"/>
    </location>
</feature>
<keyword evidence="3" id="KW-1185">Reference proteome</keyword>
<reference evidence="3" key="1">
    <citation type="journal article" date="2019" name="Int. J. Syst. Evol. Microbiol.">
        <title>The Global Catalogue of Microorganisms (GCM) 10K type strain sequencing project: providing services to taxonomists for standard genome sequencing and annotation.</title>
        <authorList>
            <consortium name="The Broad Institute Genomics Platform"/>
            <consortium name="The Broad Institute Genome Sequencing Center for Infectious Disease"/>
            <person name="Wu L."/>
            <person name="Ma J."/>
        </authorList>
    </citation>
    <scope>NUCLEOTIDE SEQUENCE [LARGE SCALE GENOMIC DNA]</scope>
    <source>
        <strain evidence="3">CCUG 60527</strain>
    </source>
</reference>
<feature type="transmembrane region" description="Helical" evidence="1">
    <location>
        <begin position="6"/>
        <end position="26"/>
    </location>
</feature>
<evidence type="ECO:0000313" key="3">
    <source>
        <dbReference type="Proteomes" id="UP001597062"/>
    </source>
</evidence>
<dbReference type="Proteomes" id="UP001597062">
    <property type="component" value="Unassembled WGS sequence"/>
</dbReference>
<accession>A0ABW3JRI6</accession>
<keyword evidence="1" id="KW-0472">Membrane</keyword>
<dbReference type="RefSeq" id="WP_386106659.1">
    <property type="nucleotide sequence ID" value="NZ_JBHTJR010000041.1"/>
</dbReference>
<keyword evidence="1" id="KW-1133">Transmembrane helix</keyword>
<proteinExistence type="predicted"/>
<evidence type="ECO:0008006" key="4">
    <source>
        <dbReference type="Google" id="ProtNLM"/>
    </source>
</evidence>
<organism evidence="2 3">
    <name type="scientific">Tenacibaculum geojense</name>
    <dbReference type="NCBI Taxonomy" id="915352"/>
    <lineage>
        <taxon>Bacteria</taxon>
        <taxon>Pseudomonadati</taxon>
        <taxon>Bacteroidota</taxon>
        <taxon>Flavobacteriia</taxon>
        <taxon>Flavobacteriales</taxon>
        <taxon>Flavobacteriaceae</taxon>
        <taxon>Tenacibaculum</taxon>
    </lineage>
</organism>
<name>A0ABW3JRI6_9FLAO</name>
<evidence type="ECO:0000256" key="1">
    <source>
        <dbReference type="SAM" id="Phobius"/>
    </source>
</evidence>
<keyword evidence="1" id="KW-0812">Transmembrane</keyword>
<sequence length="115" mass="12798">MITTSILLNILGFYIFYATSKKTIYLPKLGFENKVQDHTLIARSIALIALSISLYLNTHSLGIVSGTLTFFIFLMTFGSLIILTAPLGLVNYYTLIISILLLAILEFSILQYASQ</sequence>
<comment type="caution">
    <text evidence="2">The sequence shown here is derived from an EMBL/GenBank/DDBJ whole genome shotgun (WGS) entry which is preliminary data.</text>
</comment>
<dbReference type="EMBL" id="JBHTJR010000041">
    <property type="protein sequence ID" value="MFD0992911.1"/>
    <property type="molecule type" value="Genomic_DNA"/>
</dbReference>
<feature type="transmembrane region" description="Helical" evidence="1">
    <location>
        <begin position="90"/>
        <end position="113"/>
    </location>
</feature>
<evidence type="ECO:0000313" key="2">
    <source>
        <dbReference type="EMBL" id="MFD0992911.1"/>
    </source>
</evidence>
<feature type="transmembrane region" description="Helical" evidence="1">
    <location>
        <begin position="38"/>
        <end position="56"/>
    </location>
</feature>
<protein>
    <recommendedName>
        <fullName evidence="4">DUF3325 domain-containing protein</fullName>
    </recommendedName>
</protein>